<evidence type="ECO:0000313" key="3">
    <source>
        <dbReference type="EMBL" id="GFX94409.1"/>
    </source>
</evidence>
<feature type="region of interest" description="Disordered" evidence="1">
    <location>
        <begin position="1"/>
        <end position="31"/>
    </location>
</feature>
<dbReference type="PANTHER" id="PTHR23120">
    <property type="entry name" value="MAESTRO-RELATED HEAT DOMAIN-CONTAINING"/>
    <property type="match status" value="1"/>
</dbReference>
<keyword evidence="4" id="KW-1185">Reference proteome</keyword>
<dbReference type="PANTHER" id="PTHR23120:SF0">
    <property type="entry name" value="MAESTRO HEAT-LIKE REPEAT FAMILY MEMBER 1"/>
    <property type="match status" value="1"/>
</dbReference>
<dbReference type="InterPro" id="IPR045206">
    <property type="entry name" value="Maestro_heat-like_prot"/>
</dbReference>
<feature type="domain" description="MROH2B-like HEAT-repeats" evidence="2">
    <location>
        <begin position="35"/>
        <end position="142"/>
    </location>
</feature>
<organism evidence="3 4">
    <name type="scientific">Trichonephila clavipes</name>
    <name type="common">Golden silk orbweaver</name>
    <name type="synonym">Nephila clavipes</name>
    <dbReference type="NCBI Taxonomy" id="2585209"/>
    <lineage>
        <taxon>Eukaryota</taxon>
        <taxon>Metazoa</taxon>
        <taxon>Ecdysozoa</taxon>
        <taxon>Arthropoda</taxon>
        <taxon>Chelicerata</taxon>
        <taxon>Arachnida</taxon>
        <taxon>Araneae</taxon>
        <taxon>Araneomorphae</taxon>
        <taxon>Entelegynae</taxon>
        <taxon>Araneoidea</taxon>
        <taxon>Nephilidae</taxon>
        <taxon>Trichonephila</taxon>
    </lineage>
</organism>
<proteinExistence type="predicted"/>
<reference evidence="3" key="1">
    <citation type="submission" date="2020-08" db="EMBL/GenBank/DDBJ databases">
        <title>Multicomponent nature underlies the extraordinary mechanical properties of spider dragline silk.</title>
        <authorList>
            <person name="Kono N."/>
            <person name="Nakamura H."/>
            <person name="Mori M."/>
            <person name="Yoshida Y."/>
            <person name="Ohtoshi R."/>
            <person name="Malay A.D."/>
            <person name="Moran D.A.P."/>
            <person name="Tomita M."/>
            <person name="Numata K."/>
            <person name="Arakawa K."/>
        </authorList>
    </citation>
    <scope>NUCLEOTIDE SEQUENCE</scope>
</reference>
<accession>A0A8X6V602</accession>
<name>A0A8X6V602_TRICX</name>
<comment type="caution">
    <text evidence="3">The sequence shown here is derived from an EMBL/GenBank/DDBJ whole genome shotgun (WGS) entry which is preliminary data.</text>
</comment>
<evidence type="ECO:0000259" key="2">
    <source>
        <dbReference type="Pfam" id="PF23210"/>
    </source>
</evidence>
<dbReference type="GO" id="GO:0005737">
    <property type="term" value="C:cytoplasm"/>
    <property type="evidence" value="ECO:0007669"/>
    <property type="project" value="TreeGrafter"/>
</dbReference>
<dbReference type="AlphaFoldDB" id="A0A8X6V602"/>
<gene>
    <name evidence="3" type="primary">mroh1_3</name>
    <name evidence="3" type="ORF">TNCV_4294541</name>
</gene>
<dbReference type="Pfam" id="PF23210">
    <property type="entry name" value="HEAT_Maestro_2"/>
    <property type="match status" value="1"/>
</dbReference>
<dbReference type="Proteomes" id="UP000887159">
    <property type="component" value="Unassembled WGS sequence"/>
</dbReference>
<evidence type="ECO:0000313" key="4">
    <source>
        <dbReference type="Proteomes" id="UP000887159"/>
    </source>
</evidence>
<dbReference type="EMBL" id="BMAU01021177">
    <property type="protein sequence ID" value="GFX94409.1"/>
    <property type="molecule type" value="Genomic_DNA"/>
</dbReference>
<evidence type="ECO:0000256" key="1">
    <source>
        <dbReference type="SAM" id="MobiDB-lite"/>
    </source>
</evidence>
<protein>
    <submittedName>
        <fullName evidence="3">Maestro heat-like repeat-containing protein family member 1</fullName>
    </submittedName>
</protein>
<dbReference type="InterPro" id="IPR055408">
    <property type="entry name" value="HEAT_MROH2B-like"/>
</dbReference>
<sequence length="220" mass="24477">MLTWRGSLKGEVSARISPSPPDGGSELRDVEFTGDSDHEKLKATIILCYGHITVNTSILQISPRIETPILRCVANLYSSSKDPIVKQSMLETIKLIADAVQNGQQKKQCLDELRSRSELLGLMRTILKSETSQPLTSNCRKAIHIDIFRREACTIARQNNCTTAQYAHQKPGGKDCLSSKCLLFLLIALFFEKQETLDVATDTKESTVWKHSQSGLALKD</sequence>